<evidence type="ECO:0000313" key="11">
    <source>
        <dbReference type="Proteomes" id="UP001477870"/>
    </source>
</evidence>
<dbReference type="Proteomes" id="UP001477870">
    <property type="component" value="Unassembled WGS sequence"/>
</dbReference>
<evidence type="ECO:0000256" key="1">
    <source>
        <dbReference type="ARBA" id="ARBA00004651"/>
    </source>
</evidence>
<dbReference type="Gene3D" id="1.20.1720.10">
    <property type="entry name" value="Multidrug resistance protein D"/>
    <property type="match status" value="1"/>
</dbReference>
<proteinExistence type="inferred from homology"/>
<dbReference type="CDD" id="cd17320">
    <property type="entry name" value="MFS_MdfA_MDR_like"/>
    <property type="match status" value="1"/>
</dbReference>
<sequence>MTDSVQTKTAPAQALQSEEFIAGNPIKRPMFIAMIAMLMALNALAIDIILPAFPAMLDTFGQDIGNKVQYVLSAYLIGFGIAQLFYGPITDSFGRRAPLFFGMALYIIFAFAAVFAPSFEMLLFCRVMQGVGAASTRVIAVAVVRDTHSGRAMASTMSLVMMVFMVVPIFAPMIGQGIIIFGDWHLIFLFMAAICAVVLVWTALKMPETLPVEKRRELTLKSVLISFKLIITNRLAFFYALATAFFFGGLFGFLNVAQPIYGDVYGLGSWFPIAFGSVAVLMAISSFANSKLVGTFGQRRLAHSALLAFFGAAVLLVVSSIGGNPPFWVFMSILALAMPLFGLIGANLNSLAMEPLGAVAGTASSVLGFMQTVGGALVGAIIGQYYSGQVLDLATGFALVSGIAIIFVLVAEKGRLFGTAADIQRG</sequence>
<feature type="transmembrane region" description="Helical" evidence="8">
    <location>
        <begin position="269"/>
        <end position="289"/>
    </location>
</feature>
<feature type="domain" description="Major facilitator superfamily (MFS) profile" evidence="9">
    <location>
        <begin position="31"/>
        <end position="413"/>
    </location>
</feature>
<evidence type="ECO:0000256" key="2">
    <source>
        <dbReference type="ARBA" id="ARBA00006236"/>
    </source>
</evidence>
<feature type="transmembrane region" description="Helical" evidence="8">
    <location>
        <begin position="186"/>
        <end position="204"/>
    </location>
</feature>
<dbReference type="Pfam" id="PF07690">
    <property type="entry name" value="MFS_1"/>
    <property type="match status" value="1"/>
</dbReference>
<evidence type="ECO:0000259" key="9">
    <source>
        <dbReference type="PROSITE" id="PS50850"/>
    </source>
</evidence>
<evidence type="ECO:0000256" key="3">
    <source>
        <dbReference type="ARBA" id="ARBA00022448"/>
    </source>
</evidence>
<keyword evidence="7 8" id="KW-0472">Membrane</keyword>
<name>A0ABU9T3R9_9HYPH</name>
<dbReference type="InterPro" id="IPR011701">
    <property type="entry name" value="MFS"/>
</dbReference>
<evidence type="ECO:0000313" key="10">
    <source>
        <dbReference type="EMBL" id="MEM5500777.1"/>
    </source>
</evidence>
<dbReference type="PANTHER" id="PTHR23502">
    <property type="entry name" value="MAJOR FACILITATOR SUPERFAMILY"/>
    <property type="match status" value="1"/>
</dbReference>
<dbReference type="PROSITE" id="PS50850">
    <property type="entry name" value="MFS"/>
    <property type="match status" value="1"/>
</dbReference>
<dbReference type="RefSeq" id="WP_342847107.1">
    <property type="nucleotide sequence ID" value="NZ_JBBMQO010000002.1"/>
</dbReference>
<evidence type="ECO:0000256" key="4">
    <source>
        <dbReference type="ARBA" id="ARBA00022475"/>
    </source>
</evidence>
<reference evidence="10 11" key="1">
    <citation type="submission" date="2024-03" db="EMBL/GenBank/DDBJ databases">
        <title>Community enrichment and isolation of bacterial strains for fucoidan degradation.</title>
        <authorList>
            <person name="Sichert A."/>
        </authorList>
    </citation>
    <scope>NUCLEOTIDE SEQUENCE [LARGE SCALE GENOMIC DNA]</scope>
    <source>
        <strain evidence="10 11">AS62</strain>
    </source>
</reference>
<evidence type="ECO:0000256" key="7">
    <source>
        <dbReference type="ARBA" id="ARBA00023136"/>
    </source>
</evidence>
<dbReference type="EMBL" id="JBBMQO010000002">
    <property type="protein sequence ID" value="MEM5500777.1"/>
    <property type="molecule type" value="Genomic_DNA"/>
</dbReference>
<gene>
    <name evidence="10" type="ORF">WNY59_04150</name>
</gene>
<feature type="transmembrane region" description="Helical" evidence="8">
    <location>
        <begin position="156"/>
        <end position="180"/>
    </location>
</feature>
<dbReference type="NCBIfam" id="TIGR00710">
    <property type="entry name" value="efflux_Bcr_CflA"/>
    <property type="match status" value="1"/>
</dbReference>
<dbReference type="SUPFAM" id="SSF103473">
    <property type="entry name" value="MFS general substrate transporter"/>
    <property type="match status" value="1"/>
</dbReference>
<dbReference type="PRINTS" id="PR01035">
    <property type="entry name" value="TCRTETA"/>
</dbReference>
<dbReference type="InterPro" id="IPR001958">
    <property type="entry name" value="Tet-R_TetA/multi-R_MdtG-like"/>
</dbReference>
<dbReference type="InterPro" id="IPR020846">
    <property type="entry name" value="MFS_dom"/>
</dbReference>
<comment type="caution">
    <text evidence="10">The sequence shown here is derived from an EMBL/GenBank/DDBJ whole genome shotgun (WGS) entry which is preliminary data.</text>
</comment>
<evidence type="ECO:0000256" key="8">
    <source>
        <dbReference type="RuleBase" id="RU365088"/>
    </source>
</evidence>
<keyword evidence="4" id="KW-1003">Cell membrane</keyword>
<feature type="transmembrane region" description="Helical" evidence="8">
    <location>
        <begin position="236"/>
        <end position="257"/>
    </location>
</feature>
<keyword evidence="6 8" id="KW-1133">Transmembrane helix</keyword>
<feature type="transmembrane region" description="Helical" evidence="8">
    <location>
        <begin position="301"/>
        <end position="321"/>
    </location>
</feature>
<keyword evidence="11" id="KW-1185">Reference proteome</keyword>
<comment type="subcellular location">
    <subcellularLocation>
        <location evidence="8">Cell inner membrane</location>
        <topology evidence="8">Multi-pass membrane protein</topology>
    </subcellularLocation>
    <subcellularLocation>
        <location evidence="1">Cell membrane</location>
        <topology evidence="1">Multi-pass membrane protein</topology>
    </subcellularLocation>
</comment>
<keyword evidence="8" id="KW-0997">Cell inner membrane</keyword>
<feature type="transmembrane region" description="Helical" evidence="8">
    <location>
        <begin position="327"/>
        <end position="346"/>
    </location>
</feature>
<feature type="transmembrane region" description="Helical" evidence="8">
    <location>
        <begin position="358"/>
        <end position="387"/>
    </location>
</feature>
<organism evidence="10 11">
    <name type="scientific">Ahrensia kielensis</name>
    <dbReference type="NCBI Taxonomy" id="76980"/>
    <lineage>
        <taxon>Bacteria</taxon>
        <taxon>Pseudomonadati</taxon>
        <taxon>Pseudomonadota</taxon>
        <taxon>Alphaproteobacteria</taxon>
        <taxon>Hyphomicrobiales</taxon>
        <taxon>Ahrensiaceae</taxon>
        <taxon>Ahrensia</taxon>
    </lineage>
</organism>
<dbReference type="InterPro" id="IPR036259">
    <property type="entry name" value="MFS_trans_sf"/>
</dbReference>
<keyword evidence="5 8" id="KW-0812">Transmembrane</keyword>
<feature type="transmembrane region" description="Helical" evidence="8">
    <location>
        <begin position="393"/>
        <end position="411"/>
    </location>
</feature>
<feature type="transmembrane region" description="Helical" evidence="8">
    <location>
        <begin position="68"/>
        <end position="86"/>
    </location>
</feature>
<dbReference type="PANTHER" id="PTHR23502:SF132">
    <property type="entry name" value="POLYAMINE TRANSPORTER 2-RELATED"/>
    <property type="match status" value="1"/>
</dbReference>
<comment type="similarity">
    <text evidence="2 8">Belongs to the major facilitator superfamily. Bcr/CmlA family.</text>
</comment>
<keyword evidence="3 8" id="KW-0813">Transport</keyword>
<evidence type="ECO:0000256" key="6">
    <source>
        <dbReference type="ARBA" id="ARBA00022989"/>
    </source>
</evidence>
<feature type="transmembrane region" description="Helical" evidence="8">
    <location>
        <begin position="98"/>
        <end position="115"/>
    </location>
</feature>
<accession>A0ABU9T3R9</accession>
<protein>
    <recommendedName>
        <fullName evidence="8">Bcr/CflA family efflux transporter</fullName>
    </recommendedName>
</protein>
<evidence type="ECO:0000256" key="5">
    <source>
        <dbReference type="ARBA" id="ARBA00022692"/>
    </source>
</evidence>
<dbReference type="InterPro" id="IPR004812">
    <property type="entry name" value="Efflux_drug-R_Bcr/CmlA"/>
</dbReference>
<feature type="transmembrane region" description="Helical" evidence="8">
    <location>
        <begin position="121"/>
        <end position="144"/>
    </location>
</feature>
<feature type="transmembrane region" description="Helical" evidence="8">
    <location>
        <begin position="31"/>
        <end position="56"/>
    </location>
</feature>